<feature type="compositionally biased region" description="Low complexity" evidence="1">
    <location>
        <begin position="136"/>
        <end position="154"/>
    </location>
</feature>
<gene>
    <name evidence="2" type="primary">PHYLLO_2</name>
    <name evidence="2" type="ORF">CFP56_000649</name>
</gene>
<sequence length="154" mass="17450">MPQYLSTDSTFIMIYGFMDINFNIASSKMNEAGSYLFIPQIELDEYEGVSFLAATLAWNNSSLCSFEEAVRSYEFSLKQQKEKNFLISPPIKSKQPPLDPAKTNPLPLHHLPKPLPDQHTRNHEPSHHCDPPTKPTPTATQLPTTTHTRTQPQL</sequence>
<protein>
    <submittedName>
        <fullName evidence="2">Protein phyllo</fullName>
    </submittedName>
</protein>
<comment type="caution">
    <text evidence="2">The sequence shown here is derived from an EMBL/GenBank/DDBJ whole genome shotgun (WGS) entry which is preliminary data.</text>
</comment>
<accession>A0AAW0LFR5</accession>
<organism evidence="2 3">
    <name type="scientific">Quercus suber</name>
    <name type="common">Cork oak</name>
    <dbReference type="NCBI Taxonomy" id="58331"/>
    <lineage>
        <taxon>Eukaryota</taxon>
        <taxon>Viridiplantae</taxon>
        <taxon>Streptophyta</taxon>
        <taxon>Embryophyta</taxon>
        <taxon>Tracheophyta</taxon>
        <taxon>Spermatophyta</taxon>
        <taxon>Magnoliopsida</taxon>
        <taxon>eudicotyledons</taxon>
        <taxon>Gunneridae</taxon>
        <taxon>Pentapetalae</taxon>
        <taxon>rosids</taxon>
        <taxon>fabids</taxon>
        <taxon>Fagales</taxon>
        <taxon>Fagaceae</taxon>
        <taxon>Quercus</taxon>
    </lineage>
</organism>
<dbReference type="PANTHER" id="PTHR42916:SF1">
    <property type="entry name" value="PROTEIN PHYLLO, CHLOROPLASTIC"/>
    <property type="match status" value="1"/>
</dbReference>
<keyword evidence="3" id="KW-1185">Reference proteome</keyword>
<dbReference type="AlphaFoldDB" id="A0AAW0LFR5"/>
<evidence type="ECO:0000313" key="2">
    <source>
        <dbReference type="EMBL" id="KAK7850548.1"/>
    </source>
</evidence>
<reference evidence="2 3" key="1">
    <citation type="journal article" date="2018" name="Sci. Data">
        <title>The draft genome sequence of cork oak.</title>
        <authorList>
            <person name="Ramos A.M."/>
            <person name="Usie A."/>
            <person name="Barbosa P."/>
            <person name="Barros P.M."/>
            <person name="Capote T."/>
            <person name="Chaves I."/>
            <person name="Simoes F."/>
            <person name="Abreu I."/>
            <person name="Carrasquinho I."/>
            <person name="Faro C."/>
            <person name="Guimaraes J.B."/>
            <person name="Mendonca D."/>
            <person name="Nobrega F."/>
            <person name="Rodrigues L."/>
            <person name="Saibo N.J.M."/>
            <person name="Varela M.C."/>
            <person name="Egas C."/>
            <person name="Matos J."/>
            <person name="Miguel C.M."/>
            <person name="Oliveira M.M."/>
            <person name="Ricardo C.P."/>
            <person name="Goncalves S."/>
        </authorList>
    </citation>
    <scope>NUCLEOTIDE SEQUENCE [LARGE SCALE GENOMIC DNA]</scope>
    <source>
        <strain evidence="3">cv. HL8</strain>
    </source>
</reference>
<evidence type="ECO:0000313" key="3">
    <source>
        <dbReference type="Proteomes" id="UP000237347"/>
    </source>
</evidence>
<proteinExistence type="predicted"/>
<dbReference type="Proteomes" id="UP000237347">
    <property type="component" value="Unassembled WGS sequence"/>
</dbReference>
<dbReference type="EMBL" id="PKMF04000099">
    <property type="protein sequence ID" value="KAK7850548.1"/>
    <property type="molecule type" value="Genomic_DNA"/>
</dbReference>
<feature type="region of interest" description="Disordered" evidence="1">
    <location>
        <begin position="86"/>
        <end position="154"/>
    </location>
</feature>
<name>A0AAW0LFR5_QUESU</name>
<dbReference type="PANTHER" id="PTHR42916">
    <property type="entry name" value="2-SUCCINYL-5-ENOLPYRUVYL-6-HYDROXY-3-CYCLOHEXENE-1-CARBOXYLATE SYNTHASE"/>
    <property type="match status" value="1"/>
</dbReference>
<evidence type="ECO:0000256" key="1">
    <source>
        <dbReference type="SAM" id="MobiDB-lite"/>
    </source>
</evidence>
<feature type="compositionally biased region" description="Basic and acidic residues" evidence="1">
    <location>
        <begin position="116"/>
        <end position="131"/>
    </location>
</feature>